<dbReference type="Proteomes" id="UP000693972">
    <property type="component" value="Unassembled WGS sequence"/>
</dbReference>
<proteinExistence type="predicted"/>
<dbReference type="Pfam" id="PF00535">
    <property type="entry name" value="Glycos_transf_2"/>
    <property type="match status" value="1"/>
</dbReference>
<reference evidence="2 3" key="1">
    <citation type="submission" date="2021-07" db="EMBL/GenBank/DDBJ databases">
        <title>Karlodiniumbacter phycospheric gen. nov., sp. nov., a phycosphere bacterium isolated from karlodinium veneficum.</title>
        <authorList>
            <person name="Peng Y."/>
            <person name="Jiang L."/>
            <person name="Lee J."/>
        </authorList>
    </citation>
    <scope>NUCLEOTIDE SEQUENCE</scope>
    <source>
        <strain evidence="2 3">N5</strain>
    </source>
</reference>
<dbReference type="CDD" id="cd04186">
    <property type="entry name" value="GT_2_like_c"/>
    <property type="match status" value="1"/>
</dbReference>
<dbReference type="Gene3D" id="3.90.550.10">
    <property type="entry name" value="Spore Coat Polysaccharide Biosynthesis Protein SpsA, Chain A"/>
    <property type="match status" value="1"/>
</dbReference>
<protein>
    <submittedName>
        <fullName evidence="2">Glycosyltransferase family 2 protein</fullName>
    </submittedName>
</protein>
<gene>
    <name evidence="2" type="ORF">KUL25_21625</name>
</gene>
<feature type="domain" description="Glycosyltransferase 2-like" evidence="1">
    <location>
        <begin position="1"/>
        <end position="162"/>
    </location>
</feature>
<dbReference type="PANTHER" id="PTHR43179">
    <property type="entry name" value="RHAMNOSYLTRANSFERASE WBBL"/>
    <property type="match status" value="1"/>
</dbReference>
<dbReference type="PANTHER" id="PTHR43179:SF7">
    <property type="entry name" value="RHAMNOSYLTRANSFERASE WBBL"/>
    <property type="match status" value="1"/>
</dbReference>
<accession>A0A975TZL6</accession>
<evidence type="ECO:0000313" key="2">
    <source>
        <dbReference type="EMBL" id="QXL90182.1"/>
    </source>
</evidence>
<dbReference type="SUPFAM" id="SSF53448">
    <property type="entry name" value="Nucleotide-diphospho-sugar transferases"/>
    <property type="match status" value="1"/>
</dbReference>
<dbReference type="EMBL" id="CP078074">
    <property type="protein sequence ID" value="QXL90182.1"/>
    <property type="molecule type" value="Genomic_DNA"/>
</dbReference>
<sequence length="221" mass="24584">MVSYNTRDLTLTAIRTCLETTRQTSFRLVVLDNASSDGSADAIAEAFAHEDRVELIRSDENLGFAKANNVVAAQVDTEFLLLLNPDTECHAGAVDNLVGFARETPQAGIWGGRTVFADGSLNIASCWNRITPWSMLCRAIRLDALFRGSEFFNPEAIGGWKRDSVREVDIVVGCFLLIQRELWQRLGGFDLKYFMYGEEADLCLRAAQMGYRPMITRSGSV</sequence>
<name>A0A975TZL6_9RHOB</name>
<dbReference type="AlphaFoldDB" id="A0A975TZL6"/>
<dbReference type="InterPro" id="IPR001173">
    <property type="entry name" value="Glyco_trans_2-like"/>
</dbReference>
<keyword evidence="3" id="KW-1185">Reference proteome</keyword>
<dbReference type="EMBL" id="JAIMBW010000002">
    <property type="protein sequence ID" value="MBY4895370.1"/>
    <property type="molecule type" value="Genomic_DNA"/>
</dbReference>
<evidence type="ECO:0000259" key="1">
    <source>
        <dbReference type="Pfam" id="PF00535"/>
    </source>
</evidence>
<dbReference type="InterPro" id="IPR029044">
    <property type="entry name" value="Nucleotide-diphossugar_trans"/>
</dbReference>
<evidence type="ECO:0000313" key="3">
    <source>
        <dbReference type="Proteomes" id="UP000693972"/>
    </source>
</evidence>
<organism evidence="2">
    <name type="scientific">Gymnodinialimonas phycosphaerae</name>
    <dbReference type="NCBI Taxonomy" id="2841589"/>
    <lineage>
        <taxon>Bacteria</taxon>
        <taxon>Pseudomonadati</taxon>
        <taxon>Pseudomonadota</taxon>
        <taxon>Alphaproteobacteria</taxon>
        <taxon>Rhodobacterales</taxon>
        <taxon>Paracoccaceae</taxon>
        <taxon>Gymnodinialimonas</taxon>
    </lineage>
</organism>